<evidence type="ECO:0000259" key="1">
    <source>
        <dbReference type="Pfam" id="PF19913"/>
    </source>
</evidence>
<proteinExistence type="predicted"/>
<dbReference type="EMBL" id="ACPB03005642">
    <property type="status" value="NOT_ANNOTATED_CDS"/>
    <property type="molecule type" value="Genomic_DNA"/>
</dbReference>
<dbReference type="PRINTS" id="PR02060">
    <property type="entry name" value="WOLFFAMILY"/>
</dbReference>
<dbReference type="FunCoup" id="T1I9F3">
    <property type="interactions" value="306"/>
</dbReference>
<dbReference type="InterPro" id="IPR045460">
    <property type="entry name" value="Wolframin_EF-hand"/>
</dbReference>
<feature type="domain" description="Wolframin OB-fold" evidence="1">
    <location>
        <begin position="730"/>
        <end position="842"/>
    </location>
</feature>
<dbReference type="InterPro" id="IPR045458">
    <property type="entry name" value="Wolframin_Sel1-like_rpt"/>
</dbReference>
<evidence type="ECO:0000313" key="5">
    <source>
        <dbReference type="Proteomes" id="UP000015103"/>
    </source>
</evidence>
<dbReference type="InterPro" id="IPR011990">
    <property type="entry name" value="TPR-like_helical_dom_sf"/>
</dbReference>
<dbReference type="InterPro" id="IPR045400">
    <property type="entry name" value="Wolframin_Cys-rich"/>
</dbReference>
<dbReference type="STRING" id="13249.T1I9F3"/>
<sequence>MAYKGESSKSGRKQWKIGVAPVGRLSGLSLHAEDGSPDTQVVMAKRLLEEDCGEDIDQEQNARLGVYWLIKASERGHKEATNMLRKCLESGRGINQHNISDVRTCLNMSAEEKVSRHAARELFASLSQGEDFITSEQLLQEIARTQRTHGRREDINNCVQGAADGGGESFLKPGSFQCYSGKQRNVTIEKNWEIRNWVNNLRTSSSGEKLTEDVLVSAASYYSRGELPIVHRSLMLSSTIRDNRRSVSRSSALLAPFLGYYSCIVRNLGEKSIRSFMPVDAKCLQTLFLLLLYSLFGLDGLMDAMPTLLYYTSLLLMILTTCKILVKKWEFNHFKEWSNLLVAWGGPGVNAENAQWTNCYNNIHPCFLFLFALIFNIVITPFVPIFNIPYSEIVILSTILAFITLYNFAWNNGKLDVLAIISFGISLLASYPWEIDTVVSKSWRFLDVNTPTFISHLVGNSIEFCLNFRLLFCLIKPVLLIKMAARDRWRGFYYNFVPHLISLSWWQMAVITSNGATSFGLIRGCLAIVGVLILIPLSGMAMMILPIAAVLRLFLNTESVVPISASFIGAAVSLAVLVYLKIRRSFTGHLATAVQVILLIISSAVLISSHLSMNRAETRFGESATSVSYVQVQTFCSPSKMLGTDIPPVGVLDDERCATLNGIHVHWEGRISSARISKIHNPINSIIHYLPVEIQRVALCMYGVKYDECDGKEDCRLPVHLSNRCHVANWNRYEYEIIVSLSTGRWDSDDIKITLKGDNNFRNFTRNLHQDDKIWFSGRLIVDPTLPKLEQIYVRLEQAGCLVCKTGVTPVLTGTAAYGMSDLLLSGKHFLNFLFNPLVRFK</sequence>
<protein>
    <submittedName>
        <fullName evidence="4">Uncharacterized protein</fullName>
    </submittedName>
</protein>
<dbReference type="Pfam" id="PF19914">
    <property type="entry name" value="WEF-hand"/>
    <property type="match status" value="1"/>
</dbReference>
<dbReference type="EnsemblMetazoa" id="RPRC012925-RA">
    <property type="protein sequence ID" value="RPRC012925-PA"/>
    <property type="gene ID" value="RPRC012925"/>
</dbReference>
<dbReference type="HOGENOM" id="CLU_014606_0_0_1"/>
<evidence type="ECO:0000259" key="3">
    <source>
        <dbReference type="Pfam" id="PF20053"/>
    </source>
</evidence>
<dbReference type="OMA" id="PPAWETK"/>
<dbReference type="GO" id="GO:0030968">
    <property type="term" value="P:endoplasmic reticulum unfolded protein response"/>
    <property type="evidence" value="ECO:0007669"/>
    <property type="project" value="TreeGrafter"/>
</dbReference>
<keyword evidence="5" id="KW-1185">Reference proteome</keyword>
<dbReference type="InParanoid" id="T1I9F3"/>
<evidence type="ECO:0000313" key="4">
    <source>
        <dbReference type="EnsemblMetazoa" id="RPRC012925-PA"/>
    </source>
</evidence>
<dbReference type="InterPro" id="IPR045461">
    <property type="entry name" value="Wolframin_OB_fold"/>
</dbReference>
<name>T1I9F3_RHOPR</name>
<dbReference type="Pfam" id="PF19913">
    <property type="entry name" value="WCOB"/>
    <property type="match status" value="1"/>
</dbReference>
<reference evidence="4" key="1">
    <citation type="submission" date="2015-05" db="UniProtKB">
        <authorList>
            <consortium name="EnsemblMetazoa"/>
        </authorList>
    </citation>
    <scope>IDENTIFICATION</scope>
</reference>
<dbReference type="Pfam" id="PF20053">
    <property type="entry name" value="WC-rich"/>
    <property type="match status" value="1"/>
</dbReference>
<dbReference type="PANTHER" id="PTHR13098">
    <property type="entry name" value="WOLFRAMIN"/>
    <property type="match status" value="1"/>
</dbReference>
<dbReference type="PANTHER" id="PTHR13098:SF3">
    <property type="entry name" value="WOLFRAMIN"/>
    <property type="match status" value="1"/>
</dbReference>
<dbReference type="InterPro" id="IPR026209">
    <property type="entry name" value="Wolframin_fam"/>
</dbReference>
<dbReference type="Proteomes" id="UP000015103">
    <property type="component" value="Unassembled WGS sequence"/>
</dbReference>
<dbReference type="GO" id="GO:0005789">
    <property type="term" value="C:endoplasmic reticulum membrane"/>
    <property type="evidence" value="ECO:0007669"/>
    <property type="project" value="TreeGrafter"/>
</dbReference>
<evidence type="ECO:0000259" key="2">
    <source>
        <dbReference type="Pfam" id="PF19914"/>
    </source>
</evidence>
<accession>T1I9F3</accession>
<dbReference type="AlphaFoldDB" id="T1I9F3"/>
<dbReference type="GO" id="GO:0055074">
    <property type="term" value="P:calcium ion homeostasis"/>
    <property type="evidence" value="ECO:0007669"/>
    <property type="project" value="TreeGrafter"/>
</dbReference>
<dbReference type="Pfam" id="PF20023">
    <property type="entry name" value="WSLR"/>
    <property type="match status" value="2"/>
</dbReference>
<dbReference type="Gene3D" id="1.25.40.10">
    <property type="entry name" value="Tetratricopeptide repeat domain"/>
    <property type="match status" value="1"/>
</dbReference>
<organism evidence="4 5">
    <name type="scientific">Rhodnius prolixus</name>
    <name type="common">Triatomid bug</name>
    <dbReference type="NCBI Taxonomy" id="13249"/>
    <lineage>
        <taxon>Eukaryota</taxon>
        <taxon>Metazoa</taxon>
        <taxon>Ecdysozoa</taxon>
        <taxon>Arthropoda</taxon>
        <taxon>Hexapoda</taxon>
        <taxon>Insecta</taxon>
        <taxon>Pterygota</taxon>
        <taxon>Neoptera</taxon>
        <taxon>Paraneoptera</taxon>
        <taxon>Hemiptera</taxon>
        <taxon>Heteroptera</taxon>
        <taxon>Panheteroptera</taxon>
        <taxon>Cimicomorpha</taxon>
        <taxon>Reduviidae</taxon>
        <taxon>Triatominae</taxon>
        <taxon>Rhodnius</taxon>
    </lineage>
</organism>
<dbReference type="VEuPathDB" id="VectorBase:RPRC012925"/>
<feature type="domain" description="Wolframin cysteine-rich" evidence="3">
    <location>
        <begin position="651"/>
        <end position="728"/>
    </location>
</feature>
<feature type="domain" description="Wolframin EF-hand" evidence="2">
    <location>
        <begin position="116"/>
        <end position="223"/>
    </location>
</feature>
<dbReference type="eggNOG" id="ENOG502QSC1">
    <property type="taxonomic scope" value="Eukaryota"/>
</dbReference>